<protein>
    <recommendedName>
        <fullName evidence="2">USP domain-containing protein</fullName>
    </recommendedName>
</protein>
<dbReference type="Proteomes" id="UP000697297">
    <property type="component" value="Unassembled WGS sequence"/>
</dbReference>
<dbReference type="PANTHER" id="PTHR24006">
    <property type="entry name" value="UBIQUITIN CARBOXYL-TERMINAL HYDROLASE"/>
    <property type="match status" value="1"/>
</dbReference>
<dbReference type="InterPro" id="IPR038765">
    <property type="entry name" value="Papain-like_cys_pep_sf"/>
</dbReference>
<dbReference type="InterPro" id="IPR028889">
    <property type="entry name" value="USP"/>
</dbReference>
<gene>
    <name evidence="3" type="ORF">KL946_002146</name>
</gene>
<sequence>MFSKRPDKLTTGLINMTTDCFANVCVQALASLPGLNEYLNAMTEFRNSLIEQNSKLPSFELHQALILLLSKLQETVYRPRVLSVWDFLHVIEKIYNSKISVSQHDAHELLQLILETLEKEHVQLRKTAPNVPEFPFKGEVSSQLRCMRCGKKSSTNYNPMMILSLPVPQESSIDLESMLRGSESDIIDDYSCTRCKINYILSTAKQSSPTLNKLKRKLNDELLINDDLEPELDEFVQSYEGVKSPSVKSTVHKETSIILPPKLLAVHLSRSIYDTQARRNQCNVEFKEFLKLNVDTAEMERFKSMDQDQDDSTDEEPSQLTRAISSILEEKPGSEFLEESEVHSDAEDEKQDDQDDDDDEELEDDEDDDDLATKMEGHNISPAPDGGIKTITYKLNAVVRHQGSHSLGHYECYRRKPVFYKNAVTGEYYHKFPKLEGVEDNAKENEEEGTTDIKRQSSMSKLRSRVSSLVGATRPRSPSVFENAQPVVAHDKKLASSVKTPFWRISDSKITECSVSEVMDDSRAVYMLFYERID</sequence>
<keyword evidence="4" id="KW-1185">Reference proteome</keyword>
<evidence type="ECO:0000313" key="3">
    <source>
        <dbReference type="EMBL" id="KAG7765966.1"/>
    </source>
</evidence>
<dbReference type="SUPFAM" id="SSF54001">
    <property type="entry name" value="Cysteine proteinases"/>
    <property type="match status" value="1"/>
</dbReference>
<dbReference type="InterPro" id="IPR018200">
    <property type="entry name" value="USP_CS"/>
</dbReference>
<evidence type="ECO:0000256" key="1">
    <source>
        <dbReference type="SAM" id="MobiDB-lite"/>
    </source>
</evidence>
<dbReference type="InterPro" id="IPR050164">
    <property type="entry name" value="Peptidase_C19"/>
</dbReference>
<dbReference type="PROSITE" id="PS00973">
    <property type="entry name" value="USP_2"/>
    <property type="match status" value="1"/>
</dbReference>
<reference evidence="3 4" key="1">
    <citation type="journal article" date="2021" name="G3 (Bethesda)">
        <title>Genomic diversity, chromosomal rearrangements, and interspecies hybridization in the ogataea polymorpha species complex.</title>
        <authorList>
            <person name="Hanson S.J."/>
            <person name="Cinneide E.O."/>
            <person name="Salzberg L.I."/>
            <person name="Wolfe K.H."/>
            <person name="McGowan J."/>
            <person name="Fitzpatrick D.A."/>
            <person name="Matlin K."/>
        </authorList>
    </citation>
    <scope>NUCLEOTIDE SEQUENCE [LARGE SCALE GENOMIC DNA]</scope>
    <source>
        <strain evidence="3">81-436-3</strain>
    </source>
</reference>
<dbReference type="PROSITE" id="PS50235">
    <property type="entry name" value="USP_3"/>
    <property type="match status" value="1"/>
</dbReference>
<name>A0ABQ7RI10_9ASCO</name>
<dbReference type="Gene3D" id="3.90.70.10">
    <property type="entry name" value="Cysteine proteinases"/>
    <property type="match status" value="1"/>
</dbReference>
<comment type="caution">
    <text evidence="3">The sequence shown here is derived from an EMBL/GenBank/DDBJ whole genome shotgun (WGS) entry which is preliminary data.</text>
</comment>
<proteinExistence type="predicted"/>
<dbReference type="InterPro" id="IPR001394">
    <property type="entry name" value="Peptidase_C19_UCH"/>
</dbReference>
<feature type="domain" description="USP" evidence="2">
    <location>
        <begin position="11"/>
        <end position="533"/>
    </location>
</feature>
<evidence type="ECO:0000313" key="4">
    <source>
        <dbReference type="Proteomes" id="UP000697297"/>
    </source>
</evidence>
<dbReference type="CDD" id="cd02662">
    <property type="entry name" value="Peptidase_C19F"/>
    <property type="match status" value="1"/>
</dbReference>
<dbReference type="Pfam" id="PF00443">
    <property type="entry name" value="UCH"/>
    <property type="match status" value="1"/>
</dbReference>
<organism evidence="3 4">
    <name type="scientific">Ogataea haglerorum</name>
    <dbReference type="NCBI Taxonomy" id="1937702"/>
    <lineage>
        <taxon>Eukaryota</taxon>
        <taxon>Fungi</taxon>
        <taxon>Dikarya</taxon>
        <taxon>Ascomycota</taxon>
        <taxon>Saccharomycotina</taxon>
        <taxon>Pichiomycetes</taxon>
        <taxon>Pichiales</taxon>
        <taxon>Pichiaceae</taxon>
        <taxon>Ogataea</taxon>
    </lineage>
</organism>
<feature type="region of interest" description="Disordered" evidence="1">
    <location>
        <begin position="328"/>
        <end position="388"/>
    </location>
</feature>
<evidence type="ECO:0000259" key="2">
    <source>
        <dbReference type="PROSITE" id="PS50235"/>
    </source>
</evidence>
<accession>A0ABQ7RI10</accession>
<feature type="compositionally biased region" description="Acidic residues" evidence="1">
    <location>
        <begin position="346"/>
        <end position="370"/>
    </location>
</feature>
<dbReference type="EMBL" id="JAHLUN010000005">
    <property type="protein sequence ID" value="KAG7765966.1"/>
    <property type="molecule type" value="Genomic_DNA"/>
</dbReference>